<evidence type="ECO:0000256" key="2">
    <source>
        <dbReference type="ARBA" id="ARBA00011741"/>
    </source>
</evidence>
<dbReference type="NCBIfam" id="TIGR03859">
    <property type="entry name" value="PQQ_PqqD"/>
    <property type="match status" value="1"/>
</dbReference>
<evidence type="ECO:0000256" key="1">
    <source>
        <dbReference type="ARBA" id="ARBA00004886"/>
    </source>
</evidence>
<dbReference type="Proteomes" id="UP000017819">
    <property type="component" value="Unassembled WGS sequence"/>
</dbReference>
<keyword evidence="3 4" id="KW-0884">PQQ biosynthesis</keyword>
<dbReference type="InterPro" id="IPR022479">
    <property type="entry name" value="PqqD_bac"/>
</dbReference>
<keyword evidence="6" id="KW-1185">Reference proteome</keyword>
<name>V4RRM4_9HYPH</name>
<dbReference type="OrthoDB" id="7995890at2"/>
<sequence length="96" mass="10649">MSGEAPPLSPAVVPRLPRGVRFSRDEARGRFVLLAPERILEPDEIAVEILRRIDGEATLGEIVDQLARDFAAPREEVAADVEEFLRGLNEKGMIEL</sequence>
<evidence type="ECO:0000256" key="3">
    <source>
        <dbReference type="ARBA" id="ARBA00022905"/>
    </source>
</evidence>
<accession>V4RRM4</accession>
<evidence type="ECO:0000313" key="6">
    <source>
        <dbReference type="Proteomes" id="UP000017819"/>
    </source>
</evidence>
<dbReference type="EMBL" id="AWXZ01000017">
    <property type="protein sequence ID" value="ESR25810.1"/>
    <property type="molecule type" value="Genomic_DNA"/>
</dbReference>
<proteinExistence type="inferred from homology"/>
<dbReference type="InterPro" id="IPR041881">
    <property type="entry name" value="PqqD_sf"/>
</dbReference>
<evidence type="ECO:0000313" key="5">
    <source>
        <dbReference type="EMBL" id="ESR25810.1"/>
    </source>
</evidence>
<evidence type="ECO:0000256" key="4">
    <source>
        <dbReference type="HAMAP-Rule" id="MF_00655"/>
    </source>
</evidence>
<comment type="similarity">
    <text evidence="4">Belongs to the PqqD family.</text>
</comment>
<dbReference type="Pfam" id="PF05402">
    <property type="entry name" value="PqqD"/>
    <property type="match status" value="1"/>
</dbReference>
<comment type="pathway">
    <text evidence="1 4">Cofactor biosynthesis; pyrroloquinoline quinone biosynthesis.</text>
</comment>
<dbReference type="Gene3D" id="1.10.10.1150">
    <property type="entry name" value="Coenzyme PQQ synthesis protein D (PqqD)"/>
    <property type="match status" value="1"/>
</dbReference>
<dbReference type="STRING" id="631454.N177_1145"/>
<dbReference type="AlphaFoldDB" id="V4RRM4"/>
<dbReference type="HAMAP" id="MF_00655">
    <property type="entry name" value="PQQ_syn_PqqD"/>
    <property type="match status" value="1"/>
</dbReference>
<dbReference type="UniPathway" id="UPA00539"/>
<comment type="function">
    <text evidence="4">Functions as a PqqA binding protein and presents PqqA to PqqE, in the pyrroloquinoline quinone (PQQ) biosynthetic pathway.</text>
</comment>
<organism evidence="5 6">
    <name type="scientific">Lutibaculum baratangense AMV1</name>
    <dbReference type="NCBI Taxonomy" id="631454"/>
    <lineage>
        <taxon>Bacteria</taxon>
        <taxon>Pseudomonadati</taxon>
        <taxon>Pseudomonadota</taxon>
        <taxon>Alphaproteobacteria</taxon>
        <taxon>Hyphomicrobiales</taxon>
        <taxon>Tepidamorphaceae</taxon>
        <taxon>Lutibaculum</taxon>
    </lineage>
</organism>
<comment type="subunit">
    <text evidence="2 4">Monomer. Interacts with PqqE.</text>
</comment>
<dbReference type="eggNOG" id="COG0535">
    <property type="taxonomic scope" value="Bacteria"/>
</dbReference>
<reference evidence="5 6" key="1">
    <citation type="journal article" date="2014" name="Genome Announc.">
        <title>Draft Genome Sequence of Lutibaculum baratangense Strain AMV1T, Isolated from a Mud Volcano in Andamans, India.</title>
        <authorList>
            <person name="Singh A."/>
            <person name="Sreenivas A."/>
            <person name="Sathyanarayana Reddy G."/>
            <person name="Pinnaka A.K."/>
            <person name="Shivaji S."/>
        </authorList>
    </citation>
    <scope>NUCLEOTIDE SEQUENCE [LARGE SCALE GENOMIC DNA]</scope>
    <source>
        <strain evidence="5 6">AMV1</strain>
    </source>
</reference>
<gene>
    <name evidence="4" type="primary">pqqD</name>
    <name evidence="5" type="ORF">N177_1145</name>
</gene>
<comment type="caution">
    <text evidence="5">The sequence shown here is derived from an EMBL/GenBank/DDBJ whole genome shotgun (WGS) entry which is preliminary data.</text>
</comment>
<dbReference type="InterPro" id="IPR008792">
    <property type="entry name" value="PQQD"/>
</dbReference>
<dbReference type="GO" id="GO:0018189">
    <property type="term" value="P:pyrroloquinoline quinone biosynthetic process"/>
    <property type="evidence" value="ECO:0007669"/>
    <property type="project" value="UniProtKB-UniRule"/>
</dbReference>
<protein>
    <recommendedName>
        <fullName evidence="4">PqqA binding protein</fullName>
    </recommendedName>
    <alternativeName>
        <fullName evidence="4">Coenzyme PQQ synthesis protein D</fullName>
    </alternativeName>
    <alternativeName>
        <fullName evidence="4">Pyrroloquinoline quinone biosynthesis protein D</fullName>
    </alternativeName>
</protein>
<dbReference type="GO" id="GO:0048038">
    <property type="term" value="F:quinone binding"/>
    <property type="evidence" value="ECO:0007669"/>
    <property type="project" value="InterPro"/>
</dbReference>